<dbReference type="EMBL" id="CAJNOR010001831">
    <property type="protein sequence ID" value="CAF1206556.1"/>
    <property type="molecule type" value="Genomic_DNA"/>
</dbReference>
<keyword evidence="6" id="KW-1185">Reference proteome</keyword>
<reference evidence="4" key="1">
    <citation type="submission" date="2021-02" db="EMBL/GenBank/DDBJ databases">
        <authorList>
            <person name="Nowell W R."/>
        </authorList>
    </citation>
    <scope>NUCLEOTIDE SEQUENCE</scope>
</reference>
<comment type="caution">
    <text evidence="4">The sequence shown here is derived from an EMBL/GenBank/DDBJ whole genome shotgun (WGS) entry which is preliminary data.</text>
</comment>
<dbReference type="SUPFAM" id="SSF52540">
    <property type="entry name" value="P-loop containing nucleoside triphosphate hydrolases"/>
    <property type="match status" value="1"/>
</dbReference>
<dbReference type="AlphaFoldDB" id="A0A814X4N4"/>
<evidence type="ECO:0000313" key="4">
    <source>
        <dbReference type="EMBL" id="CAF1206556.1"/>
    </source>
</evidence>
<dbReference type="OrthoDB" id="8954335at2759"/>
<organism evidence="4 6">
    <name type="scientific">Adineta ricciae</name>
    <name type="common">Rotifer</name>
    <dbReference type="NCBI Taxonomy" id="249248"/>
    <lineage>
        <taxon>Eukaryota</taxon>
        <taxon>Metazoa</taxon>
        <taxon>Spiralia</taxon>
        <taxon>Gnathifera</taxon>
        <taxon>Rotifera</taxon>
        <taxon>Eurotatoria</taxon>
        <taxon>Bdelloidea</taxon>
        <taxon>Adinetida</taxon>
        <taxon>Adinetidae</taxon>
        <taxon>Adineta</taxon>
    </lineage>
</organism>
<evidence type="ECO:0000256" key="1">
    <source>
        <dbReference type="ARBA" id="ARBA00008535"/>
    </source>
</evidence>
<keyword evidence="2" id="KW-0547">Nucleotide-binding</keyword>
<accession>A0A814X4N4</accession>
<sequence length="269" mass="30829">MAQSKYDVTIVDAETLNVLLIGRSQCGKSALVEALKNPRYCRTNASVSITRQAKCHSMVMTTEDGQGKKHYQLNVIDSPGLKEVSWDKEHQRTDEELLALVQLCIEQNITTINCVCFVSIAGETHQLDIDIFEKLMDFLGPELSANTIMLLTHCEQYTDAKLKEFQDNIRDHKGSERAFRYCRLGLLYHGLLHFDELQTYTHNQLLYDEIVDHKLALITPHRLKLIQCLVSTAGKQKPIKMIQEILNSADERHRVVYNYLNSPSRCTMM</sequence>
<evidence type="ECO:0000313" key="5">
    <source>
        <dbReference type="EMBL" id="CAF1458249.1"/>
    </source>
</evidence>
<dbReference type="Gene3D" id="3.40.50.300">
    <property type="entry name" value="P-loop containing nucleotide triphosphate hydrolases"/>
    <property type="match status" value="1"/>
</dbReference>
<dbReference type="Proteomes" id="UP000663852">
    <property type="component" value="Unassembled WGS sequence"/>
</dbReference>
<dbReference type="InterPro" id="IPR006703">
    <property type="entry name" value="G_AIG1"/>
</dbReference>
<gene>
    <name evidence="5" type="ORF">EDS130_LOCUS39979</name>
    <name evidence="4" type="ORF">XAT740_LOCUS23959</name>
</gene>
<dbReference type="InterPro" id="IPR027417">
    <property type="entry name" value="P-loop_NTPase"/>
</dbReference>
<proteinExistence type="inferred from homology"/>
<dbReference type="GO" id="GO:0005525">
    <property type="term" value="F:GTP binding"/>
    <property type="evidence" value="ECO:0007669"/>
    <property type="project" value="InterPro"/>
</dbReference>
<dbReference type="Proteomes" id="UP000663828">
    <property type="component" value="Unassembled WGS sequence"/>
</dbReference>
<comment type="similarity">
    <text evidence="1">Belongs to the TRAFAC class TrmE-Era-EngA-EngB-Septin-like GTPase superfamily. AIG1/Toc34/Toc159-like paraseptin GTPase family. IAN subfamily.</text>
</comment>
<name>A0A814X4N4_ADIRI</name>
<evidence type="ECO:0000256" key="2">
    <source>
        <dbReference type="ARBA" id="ARBA00022741"/>
    </source>
</evidence>
<evidence type="ECO:0000259" key="3">
    <source>
        <dbReference type="Pfam" id="PF04548"/>
    </source>
</evidence>
<dbReference type="EMBL" id="CAJNOJ010000465">
    <property type="protein sequence ID" value="CAF1458249.1"/>
    <property type="molecule type" value="Genomic_DNA"/>
</dbReference>
<dbReference type="Pfam" id="PF04548">
    <property type="entry name" value="AIG1"/>
    <property type="match status" value="1"/>
</dbReference>
<protein>
    <recommendedName>
        <fullName evidence="3">AIG1-type G domain-containing protein</fullName>
    </recommendedName>
</protein>
<evidence type="ECO:0000313" key="6">
    <source>
        <dbReference type="Proteomes" id="UP000663828"/>
    </source>
</evidence>
<feature type="domain" description="AIG1-type G" evidence="3">
    <location>
        <begin position="16"/>
        <end position="167"/>
    </location>
</feature>